<feature type="domain" description="Serine hydrolase" evidence="2">
    <location>
        <begin position="3"/>
        <end position="198"/>
    </location>
</feature>
<keyword evidence="4" id="KW-1185">Reference proteome</keyword>
<protein>
    <recommendedName>
        <fullName evidence="2">Serine hydrolase domain-containing protein</fullName>
    </recommendedName>
</protein>
<dbReference type="InterPro" id="IPR005645">
    <property type="entry name" value="FSH-like_dom"/>
</dbReference>
<keyword evidence="1" id="KW-0378">Hydrolase</keyword>
<dbReference type="PANTHER" id="PTHR48070:SF6">
    <property type="entry name" value="ESTERASE OVCA2"/>
    <property type="match status" value="1"/>
</dbReference>
<dbReference type="AlphaFoldDB" id="A0A8J6CDY9"/>
<proteinExistence type="predicted"/>
<evidence type="ECO:0000259" key="2">
    <source>
        <dbReference type="Pfam" id="PF03959"/>
    </source>
</evidence>
<dbReference type="OMA" id="FAWWHLP"/>
<dbReference type="EMBL" id="JAGTXO010000014">
    <property type="protein sequence ID" value="KAG8464018.1"/>
    <property type="molecule type" value="Genomic_DNA"/>
</dbReference>
<organism evidence="3 4">
    <name type="scientific">Diacronema lutheri</name>
    <name type="common">Unicellular marine alga</name>
    <name type="synonym">Monochrysis lutheri</name>
    <dbReference type="NCBI Taxonomy" id="2081491"/>
    <lineage>
        <taxon>Eukaryota</taxon>
        <taxon>Haptista</taxon>
        <taxon>Haptophyta</taxon>
        <taxon>Pavlovophyceae</taxon>
        <taxon>Pavlovales</taxon>
        <taxon>Pavlovaceae</taxon>
        <taxon>Diacronema</taxon>
    </lineage>
</organism>
<evidence type="ECO:0000256" key="1">
    <source>
        <dbReference type="ARBA" id="ARBA00022801"/>
    </source>
</evidence>
<dbReference type="OrthoDB" id="414698at2759"/>
<dbReference type="InterPro" id="IPR029058">
    <property type="entry name" value="AB_hydrolase_fold"/>
</dbReference>
<dbReference type="GO" id="GO:0005634">
    <property type="term" value="C:nucleus"/>
    <property type="evidence" value="ECO:0007669"/>
    <property type="project" value="TreeGrafter"/>
</dbReference>
<gene>
    <name evidence="3" type="ORF">KFE25_000186</name>
</gene>
<dbReference type="Proteomes" id="UP000751190">
    <property type="component" value="Unassembled WGS sequence"/>
</dbReference>
<comment type="caution">
    <text evidence="3">The sequence shown here is derived from an EMBL/GenBank/DDBJ whole genome shotgun (WGS) entry which is preliminary data.</text>
</comment>
<dbReference type="InterPro" id="IPR050593">
    <property type="entry name" value="LovG"/>
</dbReference>
<dbReference type="Gene3D" id="3.40.50.1820">
    <property type="entry name" value="alpha/beta hydrolase"/>
    <property type="match status" value="1"/>
</dbReference>
<dbReference type="GO" id="GO:0016787">
    <property type="term" value="F:hydrolase activity"/>
    <property type="evidence" value="ECO:0007669"/>
    <property type="project" value="UniProtKB-KW"/>
</dbReference>
<evidence type="ECO:0000313" key="3">
    <source>
        <dbReference type="EMBL" id="KAG8464018.1"/>
    </source>
</evidence>
<dbReference type="Pfam" id="PF03959">
    <property type="entry name" value="FSH1"/>
    <property type="match status" value="1"/>
</dbReference>
<accession>A0A8J6CDY9</accession>
<reference evidence="3" key="1">
    <citation type="submission" date="2021-05" db="EMBL/GenBank/DDBJ databases">
        <title>The genome of the haptophyte Pavlova lutheri (Diacronema luteri, Pavlovales) - a model for lipid biosynthesis in eukaryotic algae.</title>
        <authorList>
            <person name="Hulatt C.J."/>
            <person name="Posewitz M.C."/>
        </authorList>
    </citation>
    <scope>NUCLEOTIDE SEQUENCE</scope>
    <source>
        <strain evidence="3">NIVA-4/92</strain>
    </source>
</reference>
<dbReference type="PANTHER" id="PTHR48070">
    <property type="entry name" value="ESTERASE OVCA2"/>
    <property type="match status" value="1"/>
</dbReference>
<evidence type="ECO:0000313" key="4">
    <source>
        <dbReference type="Proteomes" id="UP000751190"/>
    </source>
</evidence>
<sequence length="262" mass="27535">MAPKRIIALHGKGQSGASFRRNIQPLLQRLPDDDVTVKFLDAPWELGNSGGAWWRLPPGVRSYDAKHYEGVDRSLEQLAAEWEHGDVYGLVAFSQGAILLSFFLAANMQLRLARQPALLPRKALLIGGSWPNPYTEVMESLKALPAEGLALLGCDVLTVAGERDDVNPMEMALAVSRCFGGAASVHMHPGKHIVPLDDASLDVMSRFLLSACGCEVAEPPAIEPAALAAAANAVAPAAASAATLAAPPATASAQPSQSAASQ</sequence>
<dbReference type="SUPFAM" id="SSF53474">
    <property type="entry name" value="alpha/beta-Hydrolases"/>
    <property type="match status" value="1"/>
</dbReference>
<name>A0A8J6CDY9_DIALT</name>
<dbReference type="GO" id="GO:0005737">
    <property type="term" value="C:cytoplasm"/>
    <property type="evidence" value="ECO:0007669"/>
    <property type="project" value="TreeGrafter"/>
</dbReference>